<dbReference type="EMBL" id="CAXIEN010000137">
    <property type="protein sequence ID" value="CAL1280867.1"/>
    <property type="molecule type" value="Genomic_DNA"/>
</dbReference>
<dbReference type="AlphaFoldDB" id="A0AAV2AA51"/>
<feature type="non-terminal residue" evidence="1">
    <location>
        <position position="58"/>
    </location>
</feature>
<organism evidence="1 2">
    <name type="scientific">Larinioides sclopetarius</name>
    <dbReference type="NCBI Taxonomy" id="280406"/>
    <lineage>
        <taxon>Eukaryota</taxon>
        <taxon>Metazoa</taxon>
        <taxon>Ecdysozoa</taxon>
        <taxon>Arthropoda</taxon>
        <taxon>Chelicerata</taxon>
        <taxon>Arachnida</taxon>
        <taxon>Araneae</taxon>
        <taxon>Araneomorphae</taxon>
        <taxon>Entelegynae</taxon>
        <taxon>Araneoidea</taxon>
        <taxon>Araneidae</taxon>
        <taxon>Larinioides</taxon>
    </lineage>
</organism>
<dbReference type="Proteomes" id="UP001497382">
    <property type="component" value="Unassembled WGS sequence"/>
</dbReference>
<proteinExistence type="predicted"/>
<sequence length="58" mass="6491">MNLRGTSYSLTLLIYGSAFQNNFLRKIPSFGVFTQALGKYPGIYPKNIYLPTGYLPSP</sequence>
<name>A0AAV2AA51_9ARAC</name>
<protein>
    <submittedName>
        <fullName evidence="1">Uncharacterized protein</fullName>
    </submittedName>
</protein>
<comment type="caution">
    <text evidence="1">The sequence shown here is derived from an EMBL/GenBank/DDBJ whole genome shotgun (WGS) entry which is preliminary data.</text>
</comment>
<accession>A0AAV2AA51</accession>
<keyword evidence="2" id="KW-1185">Reference proteome</keyword>
<gene>
    <name evidence="1" type="ORF">LARSCL_LOCUS11238</name>
</gene>
<evidence type="ECO:0000313" key="1">
    <source>
        <dbReference type="EMBL" id="CAL1280867.1"/>
    </source>
</evidence>
<reference evidence="1 2" key="1">
    <citation type="submission" date="2024-04" db="EMBL/GenBank/DDBJ databases">
        <authorList>
            <person name="Rising A."/>
            <person name="Reimegard J."/>
            <person name="Sonavane S."/>
            <person name="Akerstrom W."/>
            <person name="Nylinder S."/>
            <person name="Hedman E."/>
            <person name="Kallberg Y."/>
        </authorList>
    </citation>
    <scope>NUCLEOTIDE SEQUENCE [LARGE SCALE GENOMIC DNA]</scope>
</reference>
<evidence type="ECO:0000313" key="2">
    <source>
        <dbReference type="Proteomes" id="UP001497382"/>
    </source>
</evidence>